<dbReference type="OrthoDB" id="3058546at2759"/>
<gene>
    <name evidence="1" type="ORF">K435DRAFT_876586</name>
</gene>
<proteinExistence type="predicted"/>
<sequence length="85" mass="9163">MYGPGDKFDEHPDTPQTGLVNWVAAGDNTWSCHLVVDGNESSATEGSWVAFYPDVPHKVLSGDNLLSMDSELCAAAERLLANLEV</sequence>
<evidence type="ECO:0008006" key="3">
    <source>
        <dbReference type="Google" id="ProtNLM"/>
    </source>
</evidence>
<reference evidence="1 2" key="1">
    <citation type="journal article" date="2019" name="Nat. Ecol. Evol.">
        <title>Megaphylogeny resolves global patterns of mushroom evolution.</title>
        <authorList>
            <person name="Varga T."/>
            <person name="Krizsan K."/>
            <person name="Foldi C."/>
            <person name="Dima B."/>
            <person name="Sanchez-Garcia M."/>
            <person name="Sanchez-Ramirez S."/>
            <person name="Szollosi G.J."/>
            <person name="Szarkandi J.G."/>
            <person name="Papp V."/>
            <person name="Albert L."/>
            <person name="Andreopoulos W."/>
            <person name="Angelini C."/>
            <person name="Antonin V."/>
            <person name="Barry K.W."/>
            <person name="Bougher N.L."/>
            <person name="Buchanan P."/>
            <person name="Buyck B."/>
            <person name="Bense V."/>
            <person name="Catcheside P."/>
            <person name="Chovatia M."/>
            <person name="Cooper J."/>
            <person name="Damon W."/>
            <person name="Desjardin D."/>
            <person name="Finy P."/>
            <person name="Geml J."/>
            <person name="Haridas S."/>
            <person name="Hughes K."/>
            <person name="Justo A."/>
            <person name="Karasinski D."/>
            <person name="Kautmanova I."/>
            <person name="Kiss B."/>
            <person name="Kocsube S."/>
            <person name="Kotiranta H."/>
            <person name="LaButti K.M."/>
            <person name="Lechner B.E."/>
            <person name="Liimatainen K."/>
            <person name="Lipzen A."/>
            <person name="Lukacs Z."/>
            <person name="Mihaltcheva S."/>
            <person name="Morgado L.N."/>
            <person name="Niskanen T."/>
            <person name="Noordeloos M.E."/>
            <person name="Ohm R.A."/>
            <person name="Ortiz-Santana B."/>
            <person name="Ovrebo C."/>
            <person name="Racz N."/>
            <person name="Riley R."/>
            <person name="Savchenko A."/>
            <person name="Shiryaev A."/>
            <person name="Soop K."/>
            <person name="Spirin V."/>
            <person name="Szebenyi C."/>
            <person name="Tomsovsky M."/>
            <person name="Tulloss R.E."/>
            <person name="Uehling J."/>
            <person name="Grigoriev I.V."/>
            <person name="Vagvolgyi C."/>
            <person name="Papp T."/>
            <person name="Martin F.M."/>
            <person name="Miettinen O."/>
            <person name="Hibbett D.S."/>
            <person name="Nagy L.G."/>
        </authorList>
    </citation>
    <scope>NUCLEOTIDE SEQUENCE [LARGE SCALE GENOMIC DNA]</scope>
    <source>
        <strain evidence="1 2">CBS 962.96</strain>
    </source>
</reference>
<organism evidence="1 2">
    <name type="scientific">Dendrothele bispora (strain CBS 962.96)</name>
    <dbReference type="NCBI Taxonomy" id="1314807"/>
    <lineage>
        <taxon>Eukaryota</taxon>
        <taxon>Fungi</taxon>
        <taxon>Dikarya</taxon>
        <taxon>Basidiomycota</taxon>
        <taxon>Agaricomycotina</taxon>
        <taxon>Agaricomycetes</taxon>
        <taxon>Agaricomycetidae</taxon>
        <taxon>Agaricales</taxon>
        <taxon>Agaricales incertae sedis</taxon>
        <taxon>Dendrothele</taxon>
    </lineage>
</organism>
<evidence type="ECO:0000313" key="2">
    <source>
        <dbReference type="Proteomes" id="UP000297245"/>
    </source>
</evidence>
<protein>
    <recommendedName>
        <fullName evidence="3">Prolyl 4-hydroxylase alpha subunit Fe(2+) 2OG dioxygenase domain-containing protein</fullName>
    </recommendedName>
</protein>
<dbReference type="EMBL" id="ML180184">
    <property type="protein sequence ID" value="THU78480.1"/>
    <property type="molecule type" value="Genomic_DNA"/>
</dbReference>
<keyword evidence="2" id="KW-1185">Reference proteome</keyword>
<dbReference type="Proteomes" id="UP000297245">
    <property type="component" value="Unassembled WGS sequence"/>
</dbReference>
<accession>A0A4S8KS16</accession>
<name>A0A4S8KS16_DENBC</name>
<evidence type="ECO:0000313" key="1">
    <source>
        <dbReference type="EMBL" id="THU78480.1"/>
    </source>
</evidence>
<dbReference type="AlphaFoldDB" id="A0A4S8KS16"/>